<dbReference type="InterPro" id="IPR007140">
    <property type="entry name" value="DUF350"/>
</dbReference>
<dbReference type="RefSeq" id="WP_121853176.1">
    <property type="nucleotide sequence ID" value="NZ_CP037952.1"/>
</dbReference>
<dbReference type="AlphaFoldDB" id="A0A3A6TNN0"/>
<feature type="transmembrane region" description="Helical" evidence="7">
    <location>
        <begin position="155"/>
        <end position="176"/>
    </location>
</feature>
<keyword evidence="5 7" id="KW-1133">Transmembrane helix</keyword>
<comment type="subcellular location">
    <subcellularLocation>
        <location evidence="1">Cell membrane</location>
        <topology evidence="1">Multi-pass membrane protein</topology>
    </subcellularLocation>
</comment>
<organism evidence="8 9">
    <name type="scientific">Parashewanella spongiae</name>
    <dbReference type="NCBI Taxonomy" id="342950"/>
    <lineage>
        <taxon>Bacteria</taxon>
        <taxon>Pseudomonadati</taxon>
        <taxon>Pseudomonadota</taxon>
        <taxon>Gammaproteobacteria</taxon>
        <taxon>Alteromonadales</taxon>
        <taxon>Shewanellaceae</taxon>
        <taxon>Parashewanella</taxon>
    </lineage>
</organism>
<dbReference type="OrthoDB" id="6397734at2"/>
<dbReference type="EMBL" id="QYYH01000040">
    <property type="protein sequence ID" value="RJY17489.1"/>
    <property type="molecule type" value="Genomic_DNA"/>
</dbReference>
<feature type="transmembrane region" description="Helical" evidence="7">
    <location>
        <begin position="86"/>
        <end position="106"/>
    </location>
</feature>
<evidence type="ECO:0000256" key="4">
    <source>
        <dbReference type="ARBA" id="ARBA00022692"/>
    </source>
</evidence>
<dbReference type="Proteomes" id="UP000273022">
    <property type="component" value="Unassembled WGS sequence"/>
</dbReference>
<feature type="transmembrane region" description="Helical" evidence="7">
    <location>
        <begin position="13"/>
        <end position="33"/>
    </location>
</feature>
<evidence type="ECO:0000256" key="1">
    <source>
        <dbReference type="ARBA" id="ARBA00004651"/>
    </source>
</evidence>
<feature type="transmembrane region" description="Helical" evidence="7">
    <location>
        <begin position="127"/>
        <end position="149"/>
    </location>
</feature>
<dbReference type="PANTHER" id="PTHR40043:SF1">
    <property type="entry name" value="UPF0719 INNER MEMBRANE PROTEIN YJFL"/>
    <property type="match status" value="1"/>
</dbReference>
<keyword evidence="6 7" id="KW-0472">Membrane</keyword>
<dbReference type="PANTHER" id="PTHR40043">
    <property type="entry name" value="UPF0719 INNER MEMBRANE PROTEIN YJFL"/>
    <property type="match status" value="1"/>
</dbReference>
<keyword evidence="4 7" id="KW-0812">Transmembrane</keyword>
<protein>
    <submittedName>
        <fullName evidence="8">DUF350 domain-containing protein</fullName>
    </submittedName>
</protein>
<dbReference type="GO" id="GO:0005886">
    <property type="term" value="C:plasma membrane"/>
    <property type="evidence" value="ECO:0007669"/>
    <property type="project" value="UniProtKB-SubCell"/>
</dbReference>
<name>A0A3A6TNN0_9GAMM</name>
<feature type="transmembrane region" description="Helical" evidence="7">
    <location>
        <begin position="236"/>
        <end position="257"/>
    </location>
</feature>
<comment type="caution">
    <text evidence="8">The sequence shown here is derived from an EMBL/GenBank/DDBJ whole genome shotgun (WGS) entry which is preliminary data.</text>
</comment>
<feature type="transmembrane region" description="Helical" evidence="7">
    <location>
        <begin position="210"/>
        <end position="230"/>
    </location>
</feature>
<keyword evidence="3" id="KW-1003">Cell membrane</keyword>
<evidence type="ECO:0000256" key="3">
    <source>
        <dbReference type="ARBA" id="ARBA00022475"/>
    </source>
</evidence>
<comment type="similarity">
    <text evidence="2">Belongs to the UPF0719 family.</text>
</comment>
<feature type="transmembrane region" description="Helical" evidence="7">
    <location>
        <begin position="53"/>
        <end position="74"/>
    </location>
</feature>
<gene>
    <name evidence="8" type="ORF">D5R81_08245</name>
</gene>
<keyword evidence="9" id="KW-1185">Reference proteome</keyword>
<dbReference type="Pfam" id="PF03994">
    <property type="entry name" value="DUF350"/>
    <property type="match status" value="2"/>
</dbReference>
<sequence length="299" mass="32161">MSIFEEFGLTSELLIILLIDLGIATVLLTLMRYLFGWSANVNSAHELAEKDNFAFGISTAGAVAAMGIVLTGAITGEAGSSYAIEAIGLTAYGICGLILIKLGRLLHDKIALNKINKTQSILAGNKAISIVDAGAVIATAIIIRATLLWAEGMTINTFIAIISSFVVSQLMMVLLTRWREYSYTKRNQGETFQQGLQNGNTALALRHSGYLIAMGLSFNAASHFIVFSPTEYVTNIVSWLVFSIIMLLVLSVIQAIVKTVVLNKINRSLEVEKQQNIGVAAIEMAISISVAMILTALMA</sequence>
<evidence type="ECO:0000256" key="2">
    <source>
        <dbReference type="ARBA" id="ARBA00005779"/>
    </source>
</evidence>
<evidence type="ECO:0000313" key="9">
    <source>
        <dbReference type="Proteomes" id="UP000273022"/>
    </source>
</evidence>
<accession>A0A3A6TNN0</accession>
<evidence type="ECO:0000256" key="7">
    <source>
        <dbReference type="SAM" id="Phobius"/>
    </source>
</evidence>
<evidence type="ECO:0000313" key="8">
    <source>
        <dbReference type="EMBL" id="RJY17489.1"/>
    </source>
</evidence>
<reference evidence="8 9" key="1">
    <citation type="submission" date="2018-09" db="EMBL/GenBank/DDBJ databases">
        <title>Phylogeny of the Shewanellaceae, and recommendation for two new genera, Pseudoshewanella and Parashewanella.</title>
        <authorList>
            <person name="Wang G."/>
        </authorList>
    </citation>
    <scope>NUCLEOTIDE SEQUENCE [LARGE SCALE GENOMIC DNA]</scope>
    <source>
        <strain evidence="8 9">KCTC 22492</strain>
    </source>
</reference>
<proteinExistence type="inferred from homology"/>
<evidence type="ECO:0000256" key="5">
    <source>
        <dbReference type="ARBA" id="ARBA00022989"/>
    </source>
</evidence>
<feature type="transmembrane region" description="Helical" evidence="7">
    <location>
        <begin position="277"/>
        <end position="298"/>
    </location>
</feature>
<evidence type="ECO:0000256" key="6">
    <source>
        <dbReference type="ARBA" id="ARBA00023136"/>
    </source>
</evidence>